<dbReference type="EMBL" id="CMVM020000514">
    <property type="status" value="NOT_ANNOTATED_CDS"/>
    <property type="molecule type" value="Genomic_DNA"/>
</dbReference>
<dbReference type="EnsemblMetazoa" id="OVOC12545.1">
    <property type="protein sequence ID" value="OVOC12545.1"/>
    <property type="gene ID" value="WBGene00249354"/>
</dbReference>
<evidence type="ECO:0000313" key="2">
    <source>
        <dbReference type="EnsemblMetazoa" id="OVOC12545.1"/>
    </source>
</evidence>
<keyword evidence="1" id="KW-0472">Membrane</keyword>
<name>A0A8R1TM63_ONCVO</name>
<accession>A0A8R1TM63</accession>
<reference evidence="3" key="1">
    <citation type="submission" date="2013-10" db="EMBL/GenBank/DDBJ databases">
        <title>Genome sequencing of Onchocerca volvulus.</title>
        <authorList>
            <person name="Cotton J."/>
            <person name="Tsai J."/>
            <person name="Stanley E."/>
            <person name="Tracey A."/>
            <person name="Holroyd N."/>
            <person name="Lustigman S."/>
            <person name="Berriman M."/>
        </authorList>
    </citation>
    <scope>NUCLEOTIDE SEQUENCE</scope>
</reference>
<dbReference type="Proteomes" id="UP000024404">
    <property type="component" value="Unassembled WGS sequence"/>
</dbReference>
<keyword evidence="1" id="KW-1133">Transmembrane helix</keyword>
<keyword evidence="3" id="KW-1185">Reference proteome</keyword>
<keyword evidence="1" id="KW-0812">Transmembrane</keyword>
<feature type="transmembrane region" description="Helical" evidence="1">
    <location>
        <begin position="49"/>
        <end position="72"/>
    </location>
</feature>
<proteinExistence type="predicted"/>
<dbReference type="AlphaFoldDB" id="A0A8R1TM63"/>
<organism evidence="2 3">
    <name type="scientific">Onchocerca volvulus</name>
    <dbReference type="NCBI Taxonomy" id="6282"/>
    <lineage>
        <taxon>Eukaryota</taxon>
        <taxon>Metazoa</taxon>
        <taxon>Ecdysozoa</taxon>
        <taxon>Nematoda</taxon>
        <taxon>Chromadorea</taxon>
        <taxon>Rhabditida</taxon>
        <taxon>Spirurina</taxon>
        <taxon>Spiruromorpha</taxon>
        <taxon>Filarioidea</taxon>
        <taxon>Onchocercidae</taxon>
        <taxon>Onchocerca</taxon>
    </lineage>
</organism>
<evidence type="ECO:0000313" key="3">
    <source>
        <dbReference type="Proteomes" id="UP000024404"/>
    </source>
</evidence>
<sequence>MHESDDKIMDFYAHNQVDFSSKDQLFMAEISSEKLTNPESFGAQISPNVYIIFFYYDVLQNCKMMIMIVILVSDSRRLFNVYGFREIVKISQQQLAYEKSIRLRGDVCYFR</sequence>
<protein>
    <submittedName>
        <fullName evidence="2">Uncharacterized protein</fullName>
    </submittedName>
</protein>
<evidence type="ECO:0000256" key="1">
    <source>
        <dbReference type="SAM" id="Phobius"/>
    </source>
</evidence>
<reference evidence="2" key="2">
    <citation type="submission" date="2022-06" db="UniProtKB">
        <authorList>
            <consortium name="EnsemblMetazoa"/>
        </authorList>
    </citation>
    <scope>IDENTIFICATION</scope>
</reference>